<dbReference type="PANTHER" id="PTHR45138:SF9">
    <property type="entry name" value="DIGUANYLATE CYCLASE DGCM-RELATED"/>
    <property type="match status" value="1"/>
</dbReference>
<keyword evidence="5" id="KW-0472">Membrane</keyword>
<dbReference type="GO" id="GO:1902201">
    <property type="term" value="P:negative regulation of bacterial-type flagellum-dependent cell motility"/>
    <property type="evidence" value="ECO:0007669"/>
    <property type="project" value="TreeGrafter"/>
</dbReference>
<dbReference type="GO" id="GO:0052621">
    <property type="term" value="F:diguanylate cyclase activity"/>
    <property type="evidence" value="ECO:0007669"/>
    <property type="project" value="UniProtKB-EC"/>
</dbReference>
<keyword evidence="5" id="KW-1133">Transmembrane helix</keyword>
<dbReference type="InterPro" id="IPR050469">
    <property type="entry name" value="Diguanylate_Cyclase"/>
</dbReference>
<dbReference type="Pfam" id="PF00990">
    <property type="entry name" value="GGDEF"/>
    <property type="match status" value="1"/>
</dbReference>
<proteinExistence type="predicted"/>
<evidence type="ECO:0000313" key="8">
    <source>
        <dbReference type="Proteomes" id="UP000198623"/>
    </source>
</evidence>
<accession>A0A1I2TA08</accession>
<dbReference type="InterPro" id="IPR043128">
    <property type="entry name" value="Rev_trsase/Diguanyl_cyclase"/>
</dbReference>
<dbReference type="RefSeq" id="WP_090728683.1">
    <property type="nucleotide sequence ID" value="NZ_FOOU01000009.1"/>
</dbReference>
<keyword evidence="5" id="KW-0812">Transmembrane</keyword>
<evidence type="ECO:0000313" key="7">
    <source>
        <dbReference type="EMBL" id="SFG61600.1"/>
    </source>
</evidence>
<dbReference type="AlphaFoldDB" id="A0A1I2TA08"/>
<evidence type="ECO:0000256" key="5">
    <source>
        <dbReference type="SAM" id="Phobius"/>
    </source>
</evidence>
<keyword evidence="8" id="KW-1185">Reference proteome</keyword>
<evidence type="ECO:0000256" key="4">
    <source>
        <dbReference type="SAM" id="Coils"/>
    </source>
</evidence>
<name>A0A1I2TA08_9GAMM</name>
<dbReference type="FunFam" id="3.30.70.270:FF:000001">
    <property type="entry name" value="Diguanylate cyclase domain protein"/>
    <property type="match status" value="1"/>
</dbReference>
<dbReference type="EC" id="2.7.7.65" evidence="2"/>
<feature type="transmembrane region" description="Helical" evidence="5">
    <location>
        <begin position="37"/>
        <end position="62"/>
    </location>
</feature>
<evidence type="ECO:0000256" key="3">
    <source>
        <dbReference type="ARBA" id="ARBA00034247"/>
    </source>
</evidence>
<dbReference type="OrthoDB" id="5645859at2"/>
<dbReference type="InterPro" id="IPR000160">
    <property type="entry name" value="GGDEF_dom"/>
</dbReference>
<dbReference type="InterPro" id="IPR029787">
    <property type="entry name" value="Nucleotide_cyclase"/>
</dbReference>
<organism evidence="7 8">
    <name type="scientific">Neptunomonas qingdaonensis</name>
    <dbReference type="NCBI Taxonomy" id="1045558"/>
    <lineage>
        <taxon>Bacteria</taxon>
        <taxon>Pseudomonadati</taxon>
        <taxon>Pseudomonadota</taxon>
        <taxon>Gammaproteobacteria</taxon>
        <taxon>Oceanospirillales</taxon>
        <taxon>Oceanospirillaceae</taxon>
        <taxon>Neptunomonas</taxon>
    </lineage>
</organism>
<dbReference type="SUPFAM" id="SSF55073">
    <property type="entry name" value="Nucleotide cyclase"/>
    <property type="match status" value="1"/>
</dbReference>
<evidence type="ECO:0000256" key="2">
    <source>
        <dbReference type="ARBA" id="ARBA00012528"/>
    </source>
</evidence>
<dbReference type="Gene3D" id="3.30.70.270">
    <property type="match status" value="1"/>
</dbReference>
<sequence length="458" mass="51451">MKRSDSDFFIVIGVFLVAYLIATISDFNEHWLSWASAYSMIGLEDLPIGLSFLSFALGWYAWRRLQDASVSHQQLSETIEKLQTEVEERMLAVEHAQVLSETKNEMLESEYLRNKKLKQVRMMGDALAAAVTLTELQEISVKYLKNIIPDHTVAVLFANKSFKNWGLAGAWGKHKDKVYLNVKLEECQVLQQGKAYIDSSNTQNMLCSNANLTTIKSVACYPIASHEMQYGVLHIRSERLTESLLSREEEQRVIEVCNTIGLHFHNTQLRTELSMASNRDELTGLLNRRGLGSTLKREIQTSQLQGYDVTVAMVDIDHFKQYNDSFGHPEGDKALKFVAETLAKNIRSRDVVARYGGEEFILVLPNTSKLEAYKKLKMLIAKVAEDSESVPECQRTITLSVGIATCPGDQKNEEALIKSADLALYAAKKRGRNCVVAYKAAASTVADPAKVIRTQQID</sequence>
<protein>
    <recommendedName>
        <fullName evidence="2">diguanylate cyclase</fullName>
        <ecNumber evidence="2">2.7.7.65</ecNumber>
    </recommendedName>
</protein>
<feature type="domain" description="GGDEF" evidence="6">
    <location>
        <begin position="307"/>
        <end position="440"/>
    </location>
</feature>
<dbReference type="EMBL" id="FOOU01000009">
    <property type="protein sequence ID" value="SFG61600.1"/>
    <property type="molecule type" value="Genomic_DNA"/>
</dbReference>
<evidence type="ECO:0000256" key="1">
    <source>
        <dbReference type="ARBA" id="ARBA00001946"/>
    </source>
</evidence>
<dbReference type="PANTHER" id="PTHR45138">
    <property type="entry name" value="REGULATORY COMPONENTS OF SENSORY TRANSDUCTION SYSTEM"/>
    <property type="match status" value="1"/>
</dbReference>
<keyword evidence="4" id="KW-0175">Coiled coil</keyword>
<dbReference type="InterPro" id="IPR029016">
    <property type="entry name" value="GAF-like_dom_sf"/>
</dbReference>
<dbReference type="GO" id="GO:0005886">
    <property type="term" value="C:plasma membrane"/>
    <property type="evidence" value="ECO:0007669"/>
    <property type="project" value="TreeGrafter"/>
</dbReference>
<dbReference type="GO" id="GO:0043709">
    <property type="term" value="P:cell adhesion involved in single-species biofilm formation"/>
    <property type="evidence" value="ECO:0007669"/>
    <property type="project" value="TreeGrafter"/>
</dbReference>
<dbReference type="CDD" id="cd01949">
    <property type="entry name" value="GGDEF"/>
    <property type="match status" value="1"/>
</dbReference>
<dbReference type="SUPFAM" id="SSF55781">
    <property type="entry name" value="GAF domain-like"/>
    <property type="match status" value="1"/>
</dbReference>
<dbReference type="Proteomes" id="UP000198623">
    <property type="component" value="Unassembled WGS sequence"/>
</dbReference>
<dbReference type="Gene3D" id="3.30.450.40">
    <property type="match status" value="1"/>
</dbReference>
<dbReference type="SMART" id="SM00267">
    <property type="entry name" value="GGDEF"/>
    <property type="match status" value="1"/>
</dbReference>
<comment type="cofactor">
    <cofactor evidence="1">
        <name>Mg(2+)</name>
        <dbReference type="ChEBI" id="CHEBI:18420"/>
    </cofactor>
</comment>
<dbReference type="PROSITE" id="PS50887">
    <property type="entry name" value="GGDEF"/>
    <property type="match status" value="1"/>
</dbReference>
<feature type="coiled-coil region" evidence="4">
    <location>
        <begin position="65"/>
        <end position="92"/>
    </location>
</feature>
<gene>
    <name evidence="7" type="ORF">SAMN05216175_109153</name>
</gene>
<comment type="catalytic activity">
    <reaction evidence="3">
        <text>2 GTP = 3',3'-c-di-GMP + 2 diphosphate</text>
        <dbReference type="Rhea" id="RHEA:24898"/>
        <dbReference type="ChEBI" id="CHEBI:33019"/>
        <dbReference type="ChEBI" id="CHEBI:37565"/>
        <dbReference type="ChEBI" id="CHEBI:58805"/>
        <dbReference type="EC" id="2.7.7.65"/>
    </reaction>
</comment>
<feature type="transmembrane region" description="Helical" evidence="5">
    <location>
        <begin position="7"/>
        <end position="25"/>
    </location>
</feature>
<dbReference type="STRING" id="1045558.SAMN05216175_109153"/>
<reference evidence="8" key="1">
    <citation type="submission" date="2016-10" db="EMBL/GenBank/DDBJ databases">
        <authorList>
            <person name="Varghese N."/>
            <person name="Submissions S."/>
        </authorList>
    </citation>
    <scope>NUCLEOTIDE SEQUENCE [LARGE SCALE GENOMIC DNA]</scope>
    <source>
        <strain evidence="8">CGMCC 1.10971</strain>
    </source>
</reference>
<evidence type="ECO:0000259" key="6">
    <source>
        <dbReference type="PROSITE" id="PS50887"/>
    </source>
</evidence>
<dbReference type="NCBIfam" id="TIGR00254">
    <property type="entry name" value="GGDEF"/>
    <property type="match status" value="1"/>
</dbReference>